<reference evidence="12" key="2">
    <citation type="submission" date="2023-05" db="EMBL/GenBank/DDBJ databases">
        <authorList>
            <consortium name="Lawrence Berkeley National Laboratory"/>
            <person name="Steindorff A."/>
            <person name="Hensen N."/>
            <person name="Bonometti L."/>
            <person name="Westerberg I."/>
            <person name="Brannstrom I.O."/>
            <person name="Guillou S."/>
            <person name="Cros-Aarteil S."/>
            <person name="Calhoun S."/>
            <person name="Haridas S."/>
            <person name="Kuo A."/>
            <person name="Mondo S."/>
            <person name="Pangilinan J."/>
            <person name="Riley R."/>
            <person name="Labutti K."/>
            <person name="Andreopoulos B."/>
            <person name="Lipzen A."/>
            <person name="Chen C."/>
            <person name="Yanf M."/>
            <person name="Daum C."/>
            <person name="Ng V."/>
            <person name="Clum A."/>
            <person name="Ohm R."/>
            <person name="Martin F."/>
            <person name="Silar P."/>
            <person name="Natvig D."/>
            <person name="Lalanne C."/>
            <person name="Gautier V."/>
            <person name="Ament-Velasquez S.L."/>
            <person name="Kruys A."/>
            <person name="Hutchinson M.I."/>
            <person name="Powell A.J."/>
            <person name="Barry K."/>
            <person name="Miller A.N."/>
            <person name="Grigoriev I.V."/>
            <person name="Debuchy R."/>
            <person name="Gladieux P."/>
            <person name="Thoren M.H."/>
            <person name="Johannesson H."/>
        </authorList>
    </citation>
    <scope>NUCLEOTIDE SEQUENCE</scope>
    <source>
        <strain evidence="12">CBS 359.72</strain>
    </source>
</reference>
<gene>
    <name evidence="12" type="ORF">C7999DRAFT_18250</name>
</gene>
<evidence type="ECO:0000256" key="10">
    <source>
        <dbReference type="SAM" id="MobiDB-lite"/>
    </source>
</evidence>
<feature type="transmembrane region" description="Helical" evidence="11">
    <location>
        <begin position="102"/>
        <end position="122"/>
    </location>
</feature>
<evidence type="ECO:0000256" key="9">
    <source>
        <dbReference type="ARBA" id="ARBA00023180"/>
    </source>
</evidence>
<evidence type="ECO:0000256" key="2">
    <source>
        <dbReference type="ARBA" id="ARBA00009105"/>
    </source>
</evidence>
<dbReference type="PANTHER" id="PTHR31392:SF1">
    <property type="entry name" value="ALPHA-1,3-MANNOSYLTRANSFERASE MNN1-RELATED"/>
    <property type="match status" value="1"/>
</dbReference>
<evidence type="ECO:0000256" key="8">
    <source>
        <dbReference type="ARBA" id="ARBA00023136"/>
    </source>
</evidence>
<keyword evidence="9" id="KW-0325">Glycoprotein</keyword>
<feature type="region of interest" description="Disordered" evidence="10">
    <location>
        <begin position="40"/>
        <end position="62"/>
    </location>
</feature>
<dbReference type="GO" id="GO:0006493">
    <property type="term" value="P:protein O-linked glycosylation"/>
    <property type="evidence" value="ECO:0007669"/>
    <property type="project" value="TreeGrafter"/>
</dbReference>
<evidence type="ECO:0000313" key="13">
    <source>
        <dbReference type="Proteomes" id="UP001303647"/>
    </source>
</evidence>
<dbReference type="PANTHER" id="PTHR31392">
    <property type="entry name" value="ALPHA-1,3-MANNOSYLTRANSFERASE MNN1-RELATED"/>
    <property type="match status" value="1"/>
</dbReference>
<feature type="transmembrane region" description="Helical" evidence="11">
    <location>
        <begin position="12"/>
        <end position="32"/>
    </location>
</feature>
<dbReference type="Pfam" id="PF11051">
    <property type="entry name" value="Mannosyl_trans3"/>
    <property type="match status" value="1"/>
</dbReference>
<accession>A0AAN7HB71</accession>
<feature type="compositionally biased region" description="Basic and acidic residues" evidence="10">
    <location>
        <begin position="42"/>
        <end position="55"/>
    </location>
</feature>
<dbReference type="InterPro" id="IPR022751">
    <property type="entry name" value="Alpha_mannosyltransferase"/>
</dbReference>
<keyword evidence="13" id="KW-1185">Reference proteome</keyword>
<comment type="caution">
    <text evidence="12">The sequence shown here is derived from an EMBL/GenBank/DDBJ whole genome shotgun (WGS) entry which is preliminary data.</text>
</comment>
<dbReference type="Gene3D" id="3.90.550.10">
    <property type="entry name" value="Spore Coat Polysaccharide Biosynthesis Protein SpsA, Chain A"/>
    <property type="match status" value="1"/>
</dbReference>
<proteinExistence type="inferred from homology"/>
<evidence type="ECO:0000256" key="4">
    <source>
        <dbReference type="ARBA" id="ARBA00022679"/>
    </source>
</evidence>
<keyword evidence="8 11" id="KW-0472">Membrane</keyword>
<keyword evidence="6" id="KW-0735">Signal-anchor</keyword>
<reference evidence="12" key="1">
    <citation type="journal article" date="2023" name="Mol. Phylogenet. Evol.">
        <title>Genome-scale phylogeny and comparative genomics of the fungal order Sordariales.</title>
        <authorList>
            <person name="Hensen N."/>
            <person name="Bonometti L."/>
            <person name="Westerberg I."/>
            <person name="Brannstrom I.O."/>
            <person name="Guillou S."/>
            <person name="Cros-Aarteil S."/>
            <person name="Calhoun S."/>
            <person name="Haridas S."/>
            <person name="Kuo A."/>
            <person name="Mondo S."/>
            <person name="Pangilinan J."/>
            <person name="Riley R."/>
            <person name="LaButti K."/>
            <person name="Andreopoulos B."/>
            <person name="Lipzen A."/>
            <person name="Chen C."/>
            <person name="Yan M."/>
            <person name="Daum C."/>
            <person name="Ng V."/>
            <person name="Clum A."/>
            <person name="Steindorff A."/>
            <person name="Ohm R.A."/>
            <person name="Martin F."/>
            <person name="Silar P."/>
            <person name="Natvig D.O."/>
            <person name="Lalanne C."/>
            <person name="Gautier V."/>
            <person name="Ament-Velasquez S.L."/>
            <person name="Kruys A."/>
            <person name="Hutchinson M.I."/>
            <person name="Powell A.J."/>
            <person name="Barry K."/>
            <person name="Miller A.N."/>
            <person name="Grigoriev I.V."/>
            <person name="Debuchy R."/>
            <person name="Gladieux P."/>
            <person name="Hiltunen Thoren M."/>
            <person name="Johannesson H."/>
        </authorList>
    </citation>
    <scope>NUCLEOTIDE SEQUENCE</scope>
    <source>
        <strain evidence="12">CBS 359.72</strain>
    </source>
</reference>
<dbReference type="GO" id="GO:0005794">
    <property type="term" value="C:Golgi apparatus"/>
    <property type="evidence" value="ECO:0007669"/>
    <property type="project" value="TreeGrafter"/>
</dbReference>
<evidence type="ECO:0000256" key="1">
    <source>
        <dbReference type="ARBA" id="ARBA00004606"/>
    </source>
</evidence>
<evidence type="ECO:0000313" key="12">
    <source>
        <dbReference type="EMBL" id="KAK4243391.1"/>
    </source>
</evidence>
<protein>
    <submittedName>
        <fullName evidence="12">Mannosyltransferase putative-domain-containing protein</fullName>
    </submittedName>
</protein>
<dbReference type="GO" id="GO:0000033">
    <property type="term" value="F:alpha-1,3-mannosyltransferase activity"/>
    <property type="evidence" value="ECO:0007669"/>
    <property type="project" value="TreeGrafter"/>
</dbReference>
<sequence>MLPGSNLISRYVNIATKTVFIIAALLVLNAYLTRGTIGSWRTGHDGGHPNPDGDKAPPVPETTPLNITQWGERGIRVKQLAHWAEFLIQSPARNRTLFETALVTQFPYLAGALGSIYTPWALARENNKPRPPGLGFVVCAGSSNFHLAAHLIRNLRRVHRSQTPIEIAYAGDEDLKPEHRRFLSELEQHISFIDLLQRFPAARQDLTKSGWAIKPFALLASVYPRAILMDADALFLTSPDSLFEIHPALKRTGTLFFHDRALTGGNDERRSWLKDQIQAAGIEPSEYLTTASLFYEGAAWYEADSGVVALDKTIPKVLLGLMFAAWMNTKEVRDQVTYRVFYGDKETFWLAMELSGFQYSFQPWYTGTIGTISEGATEQPDLHLSVEKLEICGTHVLHLDHLGQTPFWINSGVYENKNKPDDGYAKMTHYWGGNPSTIRLTQPQWYWKGNIACLKEVGVKVLPDQIKATANGIQEAAIEVDQMIRHL</sequence>
<keyword evidence="5 11" id="KW-0812">Transmembrane</keyword>
<evidence type="ECO:0000256" key="5">
    <source>
        <dbReference type="ARBA" id="ARBA00022692"/>
    </source>
</evidence>
<evidence type="ECO:0000256" key="6">
    <source>
        <dbReference type="ARBA" id="ARBA00022968"/>
    </source>
</evidence>
<dbReference type="EMBL" id="MU857822">
    <property type="protein sequence ID" value="KAK4243391.1"/>
    <property type="molecule type" value="Genomic_DNA"/>
</dbReference>
<dbReference type="SUPFAM" id="SSF53448">
    <property type="entry name" value="Nucleotide-diphospho-sugar transferases"/>
    <property type="match status" value="1"/>
</dbReference>
<keyword evidence="3 12" id="KW-0328">Glycosyltransferase</keyword>
<evidence type="ECO:0000256" key="7">
    <source>
        <dbReference type="ARBA" id="ARBA00022989"/>
    </source>
</evidence>
<name>A0AAN7HB71_9PEZI</name>
<evidence type="ECO:0000256" key="11">
    <source>
        <dbReference type="SAM" id="Phobius"/>
    </source>
</evidence>
<keyword evidence="7 11" id="KW-1133">Transmembrane helix</keyword>
<comment type="subcellular location">
    <subcellularLocation>
        <location evidence="1">Membrane</location>
        <topology evidence="1">Single-pass type II membrane protein</topology>
    </subcellularLocation>
</comment>
<dbReference type="GO" id="GO:0016020">
    <property type="term" value="C:membrane"/>
    <property type="evidence" value="ECO:0007669"/>
    <property type="project" value="UniProtKB-SubCell"/>
</dbReference>
<keyword evidence="4" id="KW-0808">Transferase</keyword>
<dbReference type="AlphaFoldDB" id="A0AAN7HB71"/>
<comment type="similarity">
    <text evidence="2">Belongs to the MNN1/MNT family.</text>
</comment>
<evidence type="ECO:0000256" key="3">
    <source>
        <dbReference type="ARBA" id="ARBA00022676"/>
    </source>
</evidence>
<dbReference type="InterPro" id="IPR029044">
    <property type="entry name" value="Nucleotide-diphossugar_trans"/>
</dbReference>
<dbReference type="Proteomes" id="UP001303647">
    <property type="component" value="Unassembled WGS sequence"/>
</dbReference>
<organism evidence="12 13">
    <name type="scientific">Corynascus novoguineensis</name>
    <dbReference type="NCBI Taxonomy" id="1126955"/>
    <lineage>
        <taxon>Eukaryota</taxon>
        <taxon>Fungi</taxon>
        <taxon>Dikarya</taxon>
        <taxon>Ascomycota</taxon>
        <taxon>Pezizomycotina</taxon>
        <taxon>Sordariomycetes</taxon>
        <taxon>Sordariomycetidae</taxon>
        <taxon>Sordariales</taxon>
        <taxon>Chaetomiaceae</taxon>
        <taxon>Corynascus</taxon>
    </lineage>
</organism>